<dbReference type="PANTHER" id="PTHR32108">
    <property type="entry name" value="DNA-DIRECTED RNA POLYMERASE SUBUNIT ALPHA"/>
    <property type="match status" value="1"/>
</dbReference>
<dbReference type="OrthoDB" id="1750196at2759"/>
<evidence type="ECO:0000313" key="2">
    <source>
        <dbReference type="EMBL" id="KAA3451064.1"/>
    </source>
</evidence>
<sequence length="486" mass="55568">MRDQIQESQRSMISQLTQLLAEGLEKVKSTVVKSGDDNDDPIYPPGFAPVNTQAQPDAYPQRVPVTIRPQQNQAGTSAPTNYLTGSGSNPGDNPTNPVVPDLDDMAEMEKARVELPNQLEDRWICHVTNMTPKRITLQNMEKKQSESFKQYAQRWREVAMQVQTPLLEKETTMLFINTLKAPFINHMLGSATKSFSDIVMFGEMIENVVRSGKIDAGESSKKSASRKKKNEELYQSMFDAHVVFPFYLKPMQPPFPKWYDVNAQCEYHARITGHSIKNCTTFKNSIVKFYDPSRPNVAGNPLPSHSDKMVNTIIESRWKRTKMNVAGLKTPLKWVWKKMVEGGLTKQDSEDRPERMRNYCEFHDEEGHEIQECVEFRASVQNLMDNKELEFFEYAKGSDGEDVCALEEGSIEKYIKRVPWNYNCSVTILGEENRLVLHKRAKIGRRYNPASTRTKPVKGKTLVVEYKKEKTARIESPVNELVTEQG</sequence>
<name>A0A5B6U371_9ROSI</name>
<evidence type="ECO:0000313" key="3">
    <source>
        <dbReference type="Proteomes" id="UP000325315"/>
    </source>
</evidence>
<feature type="region of interest" description="Disordered" evidence="1">
    <location>
        <begin position="68"/>
        <end position="97"/>
    </location>
</feature>
<dbReference type="Proteomes" id="UP000325315">
    <property type="component" value="Unassembled WGS sequence"/>
</dbReference>
<accession>A0A5B6U371</accession>
<organism evidence="2 3">
    <name type="scientific">Gossypium australe</name>
    <dbReference type="NCBI Taxonomy" id="47621"/>
    <lineage>
        <taxon>Eukaryota</taxon>
        <taxon>Viridiplantae</taxon>
        <taxon>Streptophyta</taxon>
        <taxon>Embryophyta</taxon>
        <taxon>Tracheophyta</taxon>
        <taxon>Spermatophyta</taxon>
        <taxon>Magnoliopsida</taxon>
        <taxon>eudicotyledons</taxon>
        <taxon>Gunneridae</taxon>
        <taxon>Pentapetalae</taxon>
        <taxon>rosids</taxon>
        <taxon>malvids</taxon>
        <taxon>Malvales</taxon>
        <taxon>Malvaceae</taxon>
        <taxon>Malvoideae</taxon>
        <taxon>Gossypium</taxon>
    </lineage>
</organism>
<comment type="caution">
    <text evidence="2">The sequence shown here is derived from an EMBL/GenBank/DDBJ whole genome shotgun (WGS) entry which is preliminary data.</text>
</comment>
<feature type="compositionally biased region" description="Polar residues" evidence="1">
    <location>
        <begin position="68"/>
        <end position="96"/>
    </location>
</feature>
<protein>
    <submittedName>
        <fullName evidence="2">Uncharacterized protein</fullName>
    </submittedName>
</protein>
<gene>
    <name evidence="2" type="ORF">EPI10_034380</name>
</gene>
<proteinExistence type="predicted"/>
<dbReference type="PANTHER" id="PTHR32108:SF5">
    <property type="entry name" value="DYNACTIN SUBUNIT 1-LIKE"/>
    <property type="match status" value="1"/>
</dbReference>
<reference evidence="3" key="1">
    <citation type="journal article" date="2019" name="Plant Biotechnol. J.">
        <title>Genome sequencing of the Australian wild diploid species Gossypium australe highlights disease resistance and delayed gland morphogenesis.</title>
        <authorList>
            <person name="Cai Y."/>
            <person name="Cai X."/>
            <person name="Wang Q."/>
            <person name="Wang P."/>
            <person name="Zhang Y."/>
            <person name="Cai C."/>
            <person name="Xu Y."/>
            <person name="Wang K."/>
            <person name="Zhou Z."/>
            <person name="Wang C."/>
            <person name="Geng S."/>
            <person name="Li B."/>
            <person name="Dong Q."/>
            <person name="Hou Y."/>
            <person name="Wang H."/>
            <person name="Ai P."/>
            <person name="Liu Z."/>
            <person name="Yi F."/>
            <person name="Sun M."/>
            <person name="An G."/>
            <person name="Cheng J."/>
            <person name="Zhang Y."/>
            <person name="Shi Q."/>
            <person name="Xie Y."/>
            <person name="Shi X."/>
            <person name="Chang Y."/>
            <person name="Huang F."/>
            <person name="Chen Y."/>
            <person name="Hong S."/>
            <person name="Mi L."/>
            <person name="Sun Q."/>
            <person name="Zhang L."/>
            <person name="Zhou B."/>
            <person name="Peng R."/>
            <person name="Zhang X."/>
            <person name="Liu F."/>
        </authorList>
    </citation>
    <scope>NUCLEOTIDE SEQUENCE [LARGE SCALE GENOMIC DNA]</scope>
    <source>
        <strain evidence="3">cv. PA1801</strain>
    </source>
</reference>
<evidence type="ECO:0000256" key="1">
    <source>
        <dbReference type="SAM" id="MobiDB-lite"/>
    </source>
</evidence>
<dbReference type="AlphaFoldDB" id="A0A5B6U371"/>
<dbReference type="EMBL" id="SMMG02000106">
    <property type="protein sequence ID" value="KAA3451064.1"/>
    <property type="molecule type" value="Genomic_DNA"/>
</dbReference>
<keyword evidence="3" id="KW-1185">Reference proteome</keyword>